<keyword evidence="4 7" id="KW-0812">Transmembrane</keyword>
<name>A0A0J8DGI1_CLOCY</name>
<dbReference type="PANTHER" id="PTHR30106">
    <property type="entry name" value="INNER MEMBRANE PROTEIN YEIH-RELATED"/>
    <property type="match status" value="1"/>
</dbReference>
<sequence length="342" mass="37183">MNHKYIRSNFLSIIPGFLACFTIAFISNYLAKFLPTLGTSIIAIFLGIIFGNTILNKNIFDKGTKFSEGTLLSISVVLLGSTLNINSILTIGTKGVFYIAIQMIVTISAAIWIGRKMKFSDNFTLLMASGNGVCGSSAIASTAPAIEASNLDKGISITLVNITGTVLMLLLPIFAYFIFNLDIYRTSALIGGTLQSVGQVVASGKMISPVVSELSTIFKIVRIIFLVFVVMYISWFKNKSTKSNSLDNCDTTTKNKLQIKIPWYVIGFFITCTLFTLGVISNNLSNVLKSISCNFEVIALAGIGMRVKLSELILHGFRYSIYAALIGLVQVISALILIIIIL</sequence>
<organism evidence="8 9">
    <name type="scientific">Clostridium cylindrosporum DSM 605</name>
    <dbReference type="NCBI Taxonomy" id="1121307"/>
    <lineage>
        <taxon>Bacteria</taxon>
        <taxon>Bacillati</taxon>
        <taxon>Bacillota</taxon>
        <taxon>Clostridia</taxon>
        <taxon>Eubacteriales</taxon>
        <taxon>Clostridiaceae</taxon>
        <taxon>Clostridium</taxon>
    </lineage>
</organism>
<accession>A0A0J8DGI1</accession>
<keyword evidence="6 7" id="KW-0472">Membrane</keyword>
<evidence type="ECO:0000256" key="5">
    <source>
        <dbReference type="ARBA" id="ARBA00022989"/>
    </source>
</evidence>
<feature type="transmembrane region" description="Helical" evidence="7">
    <location>
        <begin position="95"/>
        <end position="113"/>
    </location>
</feature>
<comment type="subcellular location">
    <subcellularLocation>
        <location evidence="1">Cell membrane</location>
        <topology evidence="1">Multi-pass membrane protein</topology>
    </subcellularLocation>
</comment>
<evidence type="ECO:0000256" key="7">
    <source>
        <dbReference type="SAM" id="Phobius"/>
    </source>
</evidence>
<dbReference type="AlphaFoldDB" id="A0A0J8DGI1"/>
<evidence type="ECO:0000313" key="8">
    <source>
        <dbReference type="EMBL" id="KMT23334.1"/>
    </source>
</evidence>
<dbReference type="PATRIC" id="fig|1121307.3.peg.2526"/>
<dbReference type="Proteomes" id="UP000036756">
    <property type="component" value="Unassembled WGS sequence"/>
</dbReference>
<feature type="transmembrane region" description="Helical" evidence="7">
    <location>
        <begin position="159"/>
        <end position="179"/>
    </location>
</feature>
<keyword evidence="5 7" id="KW-1133">Transmembrane helix</keyword>
<evidence type="ECO:0000256" key="2">
    <source>
        <dbReference type="ARBA" id="ARBA00007977"/>
    </source>
</evidence>
<keyword evidence="9" id="KW-1185">Reference proteome</keyword>
<comment type="caution">
    <text evidence="8">The sequence shown here is derived from an EMBL/GenBank/DDBJ whole genome shotgun (WGS) entry which is preliminary data.</text>
</comment>
<feature type="transmembrane region" description="Helical" evidence="7">
    <location>
        <begin position="319"/>
        <end position="341"/>
    </location>
</feature>
<dbReference type="PROSITE" id="PS51257">
    <property type="entry name" value="PROKAR_LIPOPROTEIN"/>
    <property type="match status" value="1"/>
</dbReference>
<dbReference type="EMBL" id="LFVU01000001">
    <property type="protein sequence ID" value="KMT23334.1"/>
    <property type="molecule type" value="Genomic_DNA"/>
</dbReference>
<dbReference type="RefSeq" id="WP_048569150.1">
    <property type="nucleotide sequence ID" value="NZ_LFVU01000001.1"/>
</dbReference>
<proteinExistence type="inferred from homology"/>
<dbReference type="InterPro" id="IPR018383">
    <property type="entry name" value="UPF0324_pro"/>
</dbReference>
<dbReference type="PANTHER" id="PTHR30106:SF2">
    <property type="entry name" value="UPF0324 INNER MEMBRANE PROTEIN YEIH"/>
    <property type="match status" value="1"/>
</dbReference>
<evidence type="ECO:0000256" key="6">
    <source>
        <dbReference type="ARBA" id="ARBA00023136"/>
    </source>
</evidence>
<keyword evidence="3" id="KW-1003">Cell membrane</keyword>
<feature type="transmembrane region" description="Helical" evidence="7">
    <location>
        <begin position="37"/>
        <end position="55"/>
    </location>
</feature>
<evidence type="ECO:0000256" key="3">
    <source>
        <dbReference type="ARBA" id="ARBA00022475"/>
    </source>
</evidence>
<dbReference type="OrthoDB" id="9811391at2"/>
<evidence type="ECO:0000256" key="4">
    <source>
        <dbReference type="ARBA" id="ARBA00022692"/>
    </source>
</evidence>
<feature type="transmembrane region" description="Helical" evidence="7">
    <location>
        <begin position="67"/>
        <end position="89"/>
    </location>
</feature>
<feature type="transmembrane region" description="Helical" evidence="7">
    <location>
        <begin position="261"/>
        <end position="281"/>
    </location>
</feature>
<feature type="transmembrane region" description="Helical" evidence="7">
    <location>
        <begin position="216"/>
        <end position="236"/>
    </location>
</feature>
<comment type="similarity">
    <text evidence="2">Belongs to the UPF0324 family.</text>
</comment>
<feature type="transmembrane region" description="Helical" evidence="7">
    <location>
        <begin position="12"/>
        <end position="31"/>
    </location>
</feature>
<evidence type="ECO:0000313" key="9">
    <source>
        <dbReference type="Proteomes" id="UP000036756"/>
    </source>
</evidence>
<evidence type="ECO:0000256" key="1">
    <source>
        <dbReference type="ARBA" id="ARBA00004651"/>
    </source>
</evidence>
<dbReference type="Pfam" id="PF03601">
    <property type="entry name" value="Cons_hypoth698"/>
    <property type="match status" value="1"/>
</dbReference>
<gene>
    <name evidence="8" type="ORF">CLCY_8c00710</name>
</gene>
<dbReference type="GO" id="GO:0005886">
    <property type="term" value="C:plasma membrane"/>
    <property type="evidence" value="ECO:0007669"/>
    <property type="project" value="UniProtKB-SubCell"/>
</dbReference>
<reference evidence="8 9" key="1">
    <citation type="submission" date="2015-06" db="EMBL/GenBank/DDBJ databases">
        <title>Draft genome sequence of the purine-degrading Clostridium cylindrosporum HC-1 (DSM 605).</title>
        <authorList>
            <person name="Poehlein A."/>
            <person name="Schiel-Bengelsdorf B."/>
            <person name="Bengelsdorf F."/>
            <person name="Daniel R."/>
            <person name="Duerre P."/>
        </authorList>
    </citation>
    <scope>NUCLEOTIDE SEQUENCE [LARGE SCALE GENOMIC DNA]</scope>
    <source>
        <strain evidence="8 9">DSM 605</strain>
    </source>
</reference>
<protein>
    <submittedName>
        <fullName evidence="8">Uncharacterized protein</fullName>
    </submittedName>
</protein>